<sequence length="262" mass="29644">MTSNSHLVAASGETDLSIPLSNNHPYQLQDEKAKEYLNDPKYAKYVQLVERNLQSFDYVSEWADVTAFLTKLSRAFEIYSQFDVIPHKDTVAKRLAQCLNPALPTGVHQKALQLYHQIFEKIPSKQLAADLPRYSFGLFPFLRNAALKVKPQVLALFEKYYLPMGAKLRPCAKSFIIALLPGLEEERSEVYERVIKLLDKIKTLTDPSFFYQTIFLVMISNPELRLCVLNYLSARIRVLATAEDLAELTGGDSGLIVRAIAA</sequence>
<keyword evidence="2" id="KW-1185">Reference proteome</keyword>
<evidence type="ECO:0000313" key="1">
    <source>
        <dbReference type="EMBL" id="KAJ1673526.1"/>
    </source>
</evidence>
<reference evidence="1" key="1">
    <citation type="submission" date="2022-06" db="EMBL/GenBank/DDBJ databases">
        <title>Phylogenomic reconstructions and comparative analyses of Kickxellomycotina fungi.</title>
        <authorList>
            <person name="Reynolds N.K."/>
            <person name="Stajich J.E."/>
            <person name="Barry K."/>
            <person name="Grigoriev I.V."/>
            <person name="Crous P."/>
            <person name="Smith M.E."/>
        </authorList>
    </citation>
    <scope>NUCLEOTIDE SEQUENCE</scope>
    <source>
        <strain evidence="1">RSA 2271</strain>
    </source>
</reference>
<protein>
    <submittedName>
        <fullName evidence="1">Uncharacterized protein</fullName>
    </submittedName>
</protein>
<dbReference type="EMBL" id="JAMZIH010006841">
    <property type="protein sequence ID" value="KAJ1673526.1"/>
    <property type="molecule type" value="Genomic_DNA"/>
</dbReference>
<evidence type="ECO:0000313" key="2">
    <source>
        <dbReference type="Proteomes" id="UP001145114"/>
    </source>
</evidence>
<proteinExistence type="predicted"/>
<accession>A0ACC1HDX7</accession>
<feature type="non-terminal residue" evidence="1">
    <location>
        <position position="262"/>
    </location>
</feature>
<dbReference type="Proteomes" id="UP001145114">
    <property type="component" value="Unassembled WGS sequence"/>
</dbReference>
<organism evidence="1 2">
    <name type="scientific">Spiromyces aspiralis</name>
    <dbReference type="NCBI Taxonomy" id="68401"/>
    <lineage>
        <taxon>Eukaryota</taxon>
        <taxon>Fungi</taxon>
        <taxon>Fungi incertae sedis</taxon>
        <taxon>Zoopagomycota</taxon>
        <taxon>Kickxellomycotina</taxon>
        <taxon>Kickxellomycetes</taxon>
        <taxon>Kickxellales</taxon>
        <taxon>Kickxellaceae</taxon>
        <taxon>Spiromyces</taxon>
    </lineage>
</organism>
<gene>
    <name evidence="1" type="ORF">EV182_005062</name>
</gene>
<name>A0ACC1HDX7_9FUNG</name>
<comment type="caution">
    <text evidence="1">The sequence shown here is derived from an EMBL/GenBank/DDBJ whole genome shotgun (WGS) entry which is preliminary data.</text>
</comment>